<evidence type="ECO:0000313" key="2">
    <source>
        <dbReference type="Proteomes" id="UP000784294"/>
    </source>
</evidence>
<keyword evidence="2" id="KW-1185">Reference proteome</keyword>
<protein>
    <submittedName>
        <fullName evidence="1">Uncharacterized protein</fullName>
    </submittedName>
</protein>
<evidence type="ECO:0000313" key="1">
    <source>
        <dbReference type="EMBL" id="VEL14495.1"/>
    </source>
</evidence>
<accession>A0A3S5FCT0</accession>
<proteinExistence type="predicted"/>
<dbReference type="Proteomes" id="UP000784294">
    <property type="component" value="Unassembled WGS sequence"/>
</dbReference>
<dbReference type="EMBL" id="CAAALY010021351">
    <property type="protein sequence ID" value="VEL14495.1"/>
    <property type="molecule type" value="Genomic_DNA"/>
</dbReference>
<comment type="caution">
    <text evidence="1">The sequence shown here is derived from an EMBL/GenBank/DDBJ whole genome shotgun (WGS) entry which is preliminary data.</text>
</comment>
<sequence length="211" mass="22925">MGLTSLLYLHRSSETNPLSLSPRTDSTFSFSGPLRKLPQLYRAPAAATGETESIGLEPGLESDQVDLSAWLSCACLHLPSADRVVSDFVQTPKDHQQYQSQPSQPARFGRMPTGWTRLGGLTGYLLWQATEQPAGCLPIELISSLPWAVAMSSGIILAASVVGEMDVVNSLGCYVDSPDHSREGITSQGHTSFDRCEMKRQDEDKVKLEVG</sequence>
<organism evidence="1 2">
    <name type="scientific">Protopolystoma xenopodis</name>
    <dbReference type="NCBI Taxonomy" id="117903"/>
    <lineage>
        <taxon>Eukaryota</taxon>
        <taxon>Metazoa</taxon>
        <taxon>Spiralia</taxon>
        <taxon>Lophotrochozoa</taxon>
        <taxon>Platyhelminthes</taxon>
        <taxon>Monogenea</taxon>
        <taxon>Polyopisthocotylea</taxon>
        <taxon>Polystomatidea</taxon>
        <taxon>Polystomatidae</taxon>
        <taxon>Protopolystoma</taxon>
    </lineage>
</organism>
<gene>
    <name evidence="1" type="ORF">PXEA_LOCUS7935</name>
</gene>
<dbReference type="AlphaFoldDB" id="A0A3S5FCT0"/>
<reference evidence="1" key="1">
    <citation type="submission" date="2018-11" db="EMBL/GenBank/DDBJ databases">
        <authorList>
            <consortium name="Pathogen Informatics"/>
        </authorList>
    </citation>
    <scope>NUCLEOTIDE SEQUENCE</scope>
</reference>
<name>A0A3S5FCT0_9PLAT</name>